<feature type="domain" description="Kinesin motor" evidence="17">
    <location>
        <begin position="211"/>
        <end position="549"/>
    </location>
</feature>
<evidence type="ECO:0000256" key="4">
    <source>
        <dbReference type="ARBA" id="ARBA00022618"/>
    </source>
</evidence>
<sequence length="1318" mass="146377">MVTLEALTQDGEDWLTEPVIFWRTSIKPHRTAPQVLARFKNKLNEHESRAPTLLTPPYSQLQGAPLPTARIVQRPAQLRIPPSLHLPCRPANRWWPSLSVFSNPRARPPSLVRQLRTVKLAFRRQTRSDRELSRSTLGPNVRSGVSSRAGAGTRPGGIRASTARHASVLGASRGPAADRAGAASPADSVSTSGTKRKERDFDSEAGGEETNINVVVRCRGRNEREVKENSTVVVRTDGVKNKLVELVMGANALSNKTYNFDRVFSQAADQNMVFDDTVKPILDEMLAGYNCTIFAYGQTGTGKTYTMSGDMTETLGMLSDEAGIIPRVLQQLFNKLEIDDTENCVKCSFIELYNEELRDLLSIEESAKLKIFDDVSRKGHAGTIIQGMEEKHIKNASEGIKVLQDGSLKRQVAATKCNDLSSRSHTVFTITAYVKKTNEHGVDDFVSAGKLNLVDLAGSENIQRSGAENKRAAEAGLINKSLLTLGRVINALVDRSAHIPYRESKLTRLLQDSLGGRTKTCIIATISPAKSNLEETISTLDYAFRAKNIRNKPQLNPMLNKKMLLRDFASEIEKLKSELIATRQRNGVYLSNDSYEEMTAQSESRIIVMEEQAAKMETLETNLRNKVQELFSLKTSFVGLKKDHEGTRALLDDTKDVLDQTEIVLAATRKTLAEEACLRKAHEETEDKLAEIGGQLINKLSKTVHDVGGLHAKNKRKSDLQSLNRAAWGTSQGQVADVTSMVERRVLEFQDEQLEHISSVEKRMGDFVGEELRKLSATQASLDEHLNVFVDSKKQMLKQKQQSKEDMDEVLEEIKVIRDSVKKKVGESLHSISQAAEKILADVLDEMNNLHDTVSLGLPKPISRATANDLKLHNSYSSLGKDFKSIFEDLVKHITSQRSETDNLRLQLQSAMNTIVLQNAGISTRVQEALDEERRQTAEDRQKLTTQITALLNGQAESQEARLADRASLIQKSMADSNTSIEAAVSQYGQGMEAWDEKEGQLLGDVKKSREQLKTKLKDDWTAASEQSTAILNTAKSVHAETVRVVDEQIEDLDAQMEALDDFVTRARSENASHHDAHSQSVQALSNTVEQSFGNISAHFKTTFDRVKDLGDEMELDANDLRDGLEPLETQVCRPLANLREGIASTSLQEYQPTGDTPQKVMYTYPTKLPRTEPYDVLISRVDEAPPAAQAQDEDRMEHDESIVFSDLDAATRKMSSPLVQRRPSNASSLDRNPLSMSLREVNPNVTTNMTTGAISFDPHVSTMSMPADHTTPILKRTKAARLGARKGSVVEGRENLLPLTTEVFPQSMSRRKSPRLN</sequence>
<dbReference type="PANTHER" id="PTHR47970">
    <property type="entry name" value="KINESIN-LIKE PROTEIN KIF11"/>
    <property type="match status" value="1"/>
</dbReference>
<keyword evidence="7" id="KW-0498">Mitosis</keyword>
<dbReference type="GO" id="GO:0000073">
    <property type="term" value="P:initial mitotic spindle pole body separation"/>
    <property type="evidence" value="ECO:0007669"/>
    <property type="project" value="TreeGrafter"/>
</dbReference>
<evidence type="ECO:0000256" key="14">
    <source>
        <dbReference type="PROSITE-ProRule" id="PRU00283"/>
    </source>
</evidence>
<evidence type="ECO:0000256" key="5">
    <source>
        <dbReference type="ARBA" id="ARBA00022701"/>
    </source>
</evidence>
<dbReference type="PROSITE" id="PS00411">
    <property type="entry name" value="KINESIN_MOTOR_1"/>
    <property type="match status" value="1"/>
</dbReference>
<dbReference type="InterPro" id="IPR025901">
    <property type="entry name" value="Kinesin-assoc_MT-bd_dom"/>
</dbReference>
<dbReference type="GO" id="GO:0051301">
    <property type="term" value="P:cell division"/>
    <property type="evidence" value="ECO:0007669"/>
    <property type="project" value="UniProtKB-KW"/>
</dbReference>
<evidence type="ECO:0000313" key="19">
    <source>
        <dbReference type="Proteomes" id="UP000036947"/>
    </source>
</evidence>
<dbReference type="InterPro" id="IPR027417">
    <property type="entry name" value="P-loop_NTPase"/>
</dbReference>
<evidence type="ECO:0000256" key="1">
    <source>
        <dbReference type="ARBA" id="ARBA00004245"/>
    </source>
</evidence>
<dbReference type="SMART" id="SM00129">
    <property type="entry name" value="KISc"/>
    <property type="match status" value="1"/>
</dbReference>
<dbReference type="InterPro" id="IPR036961">
    <property type="entry name" value="Kinesin_motor_dom_sf"/>
</dbReference>
<dbReference type="GO" id="GO:0005876">
    <property type="term" value="C:spindle microtubule"/>
    <property type="evidence" value="ECO:0007669"/>
    <property type="project" value="TreeGrafter"/>
</dbReference>
<evidence type="ECO:0000256" key="13">
    <source>
        <dbReference type="ARBA" id="ARBA00034704"/>
    </source>
</evidence>
<evidence type="ECO:0000259" key="17">
    <source>
        <dbReference type="PROSITE" id="PS50067"/>
    </source>
</evidence>
<feature type="compositionally biased region" description="Polar residues" evidence="16">
    <location>
        <begin position="134"/>
        <end position="146"/>
    </location>
</feature>
<dbReference type="GO" id="GO:0072686">
    <property type="term" value="C:mitotic spindle"/>
    <property type="evidence" value="ECO:0007669"/>
    <property type="project" value="TreeGrafter"/>
</dbReference>
<dbReference type="GO" id="GO:0005634">
    <property type="term" value="C:nucleus"/>
    <property type="evidence" value="ECO:0007669"/>
    <property type="project" value="TreeGrafter"/>
</dbReference>
<feature type="compositionally biased region" description="Low complexity" evidence="16">
    <location>
        <begin position="170"/>
        <end position="188"/>
    </location>
</feature>
<evidence type="ECO:0000256" key="7">
    <source>
        <dbReference type="ARBA" id="ARBA00022776"/>
    </source>
</evidence>
<dbReference type="GO" id="GO:0005524">
    <property type="term" value="F:ATP binding"/>
    <property type="evidence" value="ECO:0007669"/>
    <property type="project" value="UniProtKB-UniRule"/>
</dbReference>
<dbReference type="EMBL" id="LFRF01000009">
    <property type="protein sequence ID" value="KND91203.1"/>
    <property type="molecule type" value="Genomic_DNA"/>
</dbReference>
<evidence type="ECO:0000256" key="8">
    <source>
        <dbReference type="ARBA" id="ARBA00022840"/>
    </source>
</evidence>
<dbReference type="STRING" id="1163406.A0A0L0NAS3"/>
<feature type="binding site" evidence="14">
    <location>
        <begin position="297"/>
        <end position="304"/>
    </location>
    <ligand>
        <name>ATP</name>
        <dbReference type="ChEBI" id="CHEBI:30616"/>
    </ligand>
</feature>
<accession>A0A0L0NAS3</accession>
<evidence type="ECO:0000256" key="9">
    <source>
        <dbReference type="ARBA" id="ARBA00023054"/>
    </source>
</evidence>
<dbReference type="InterPro" id="IPR047149">
    <property type="entry name" value="KIF11-like"/>
</dbReference>
<dbReference type="Pfam" id="PF00225">
    <property type="entry name" value="Kinesin"/>
    <property type="match status" value="1"/>
</dbReference>
<evidence type="ECO:0000256" key="11">
    <source>
        <dbReference type="ARBA" id="ARBA00023212"/>
    </source>
</evidence>
<keyword evidence="12" id="KW-0131">Cell cycle</keyword>
<feature type="coiled-coil region" evidence="15">
    <location>
        <begin position="793"/>
        <end position="820"/>
    </location>
</feature>
<comment type="subcellular location">
    <subcellularLocation>
        <location evidence="1">Cytoplasm</location>
        <location evidence="1">Cytoskeleton</location>
    </subcellularLocation>
</comment>
<dbReference type="CDD" id="cd01364">
    <property type="entry name" value="KISc_BimC_Eg5"/>
    <property type="match status" value="1"/>
</dbReference>
<dbReference type="GO" id="GO:0008574">
    <property type="term" value="F:plus-end-directed microtubule motor activity"/>
    <property type="evidence" value="ECO:0007669"/>
    <property type="project" value="TreeGrafter"/>
</dbReference>
<evidence type="ECO:0000256" key="12">
    <source>
        <dbReference type="ARBA" id="ARBA00023306"/>
    </source>
</evidence>
<gene>
    <name evidence="18" type="ORF">TOPH_03961</name>
</gene>
<keyword evidence="19" id="KW-1185">Reference proteome</keyword>
<dbReference type="InterPro" id="IPR019821">
    <property type="entry name" value="Kinesin_motor_CS"/>
</dbReference>
<evidence type="ECO:0000313" key="18">
    <source>
        <dbReference type="EMBL" id="KND91203.1"/>
    </source>
</evidence>
<keyword evidence="2" id="KW-0963">Cytoplasm</keyword>
<name>A0A0L0NAS3_TOLOC</name>
<evidence type="ECO:0000256" key="10">
    <source>
        <dbReference type="ARBA" id="ARBA00023175"/>
    </source>
</evidence>
<evidence type="ECO:0000256" key="15">
    <source>
        <dbReference type="SAM" id="Coils"/>
    </source>
</evidence>
<dbReference type="Pfam" id="PF13931">
    <property type="entry name" value="Microtub_bind"/>
    <property type="match status" value="1"/>
</dbReference>
<comment type="similarity">
    <text evidence="13">Belongs to the TRAFAC class myosin-kinesin ATPase superfamily. Kinesin family. KIN-5/BimC subfamily.</text>
</comment>
<keyword evidence="3" id="KW-0597">Phosphoprotein</keyword>
<dbReference type="FunFam" id="3.40.850.10:FF:000051">
    <property type="entry name" value="Kinesin-like protein bimC"/>
    <property type="match status" value="1"/>
</dbReference>
<keyword evidence="8 14" id="KW-0067">ATP-binding</keyword>
<protein>
    <submittedName>
        <fullName evidence="18">Kinesin-like protein bimC</fullName>
    </submittedName>
</protein>
<keyword evidence="10 14" id="KW-0505">Motor protein</keyword>
<comment type="caution">
    <text evidence="18">The sequence shown here is derived from an EMBL/GenBank/DDBJ whole genome shotgun (WGS) entry which is preliminary data.</text>
</comment>
<keyword evidence="4" id="KW-0132">Cell division</keyword>
<dbReference type="GO" id="GO:0008017">
    <property type="term" value="F:microtubule binding"/>
    <property type="evidence" value="ECO:0007669"/>
    <property type="project" value="InterPro"/>
</dbReference>
<dbReference type="OrthoDB" id="3176171at2759"/>
<dbReference type="PRINTS" id="PR00380">
    <property type="entry name" value="KINESINHEAVY"/>
</dbReference>
<evidence type="ECO:0000256" key="2">
    <source>
        <dbReference type="ARBA" id="ARBA00022490"/>
    </source>
</evidence>
<evidence type="ECO:0000256" key="16">
    <source>
        <dbReference type="SAM" id="MobiDB-lite"/>
    </source>
</evidence>
<dbReference type="PANTHER" id="PTHR47970:SF12">
    <property type="entry name" value="KINESIN FAMILY MEMBER 11"/>
    <property type="match status" value="1"/>
</dbReference>
<evidence type="ECO:0000256" key="6">
    <source>
        <dbReference type="ARBA" id="ARBA00022741"/>
    </source>
</evidence>
<feature type="region of interest" description="Disordered" evidence="16">
    <location>
        <begin position="124"/>
        <end position="206"/>
    </location>
</feature>
<dbReference type="InterPro" id="IPR047241">
    <property type="entry name" value="KIF11-like_kin_motor_dom"/>
</dbReference>
<keyword evidence="11" id="KW-0206">Cytoskeleton</keyword>
<dbReference type="Gene3D" id="3.40.850.10">
    <property type="entry name" value="Kinesin motor domain"/>
    <property type="match status" value="1"/>
</dbReference>
<dbReference type="SUPFAM" id="SSF52540">
    <property type="entry name" value="P-loop containing nucleoside triphosphate hydrolases"/>
    <property type="match status" value="1"/>
</dbReference>
<dbReference type="GO" id="GO:0007018">
    <property type="term" value="P:microtubule-based movement"/>
    <property type="evidence" value="ECO:0007669"/>
    <property type="project" value="InterPro"/>
</dbReference>
<organism evidence="18 19">
    <name type="scientific">Tolypocladium ophioglossoides (strain CBS 100239)</name>
    <name type="common">Snaketongue truffleclub</name>
    <name type="synonym">Elaphocordyceps ophioglossoides</name>
    <dbReference type="NCBI Taxonomy" id="1163406"/>
    <lineage>
        <taxon>Eukaryota</taxon>
        <taxon>Fungi</taxon>
        <taxon>Dikarya</taxon>
        <taxon>Ascomycota</taxon>
        <taxon>Pezizomycotina</taxon>
        <taxon>Sordariomycetes</taxon>
        <taxon>Hypocreomycetidae</taxon>
        <taxon>Hypocreales</taxon>
        <taxon>Ophiocordycipitaceae</taxon>
        <taxon>Tolypocladium</taxon>
    </lineage>
</organism>
<keyword evidence="9 15" id="KW-0175">Coiled coil</keyword>
<reference evidence="18 19" key="1">
    <citation type="journal article" date="2015" name="BMC Genomics">
        <title>The genome of the truffle-parasite Tolypocladium ophioglossoides and the evolution of antifungal peptaibiotics.</title>
        <authorList>
            <person name="Quandt C.A."/>
            <person name="Bushley K.E."/>
            <person name="Spatafora J.W."/>
        </authorList>
    </citation>
    <scope>NUCLEOTIDE SEQUENCE [LARGE SCALE GENOMIC DNA]</scope>
    <source>
        <strain evidence="18 19">CBS 100239</strain>
    </source>
</reference>
<proteinExistence type="inferred from homology"/>
<dbReference type="Proteomes" id="UP000036947">
    <property type="component" value="Unassembled WGS sequence"/>
</dbReference>
<evidence type="ECO:0000256" key="3">
    <source>
        <dbReference type="ARBA" id="ARBA00022553"/>
    </source>
</evidence>
<dbReference type="InterPro" id="IPR001752">
    <property type="entry name" value="Kinesin_motor_dom"/>
</dbReference>
<keyword evidence="5" id="KW-0493">Microtubule</keyword>
<dbReference type="PROSITE" id="PS50067">
    <property type="entry name" value="KINESIN_MOTOR_2"/>
    <property type="match status" value="1"/>
</dbReference>
<keyword evidence="6 14" id="KW-0547">Nucleotide-binding</keyword>